<gene>
    <name evidence="1" type="ORF">PWN146_03039</name>
</gene>
<sequence>MPTTYITHEGDVLDAICARYYGLANLPQTLTEVLDANRELAALGAIYPSGLIITLPDIETQVAESTIQLWD</sequence>
<protein>
    <submittedName>
        <fullName evidence="1">Phage Tail Protein X</fullName>
    </submittedName>
</protein>
<name>A0A1C3HH06_SERMA</name>
<reference evidence="1" key="1">
    <citation type="submission" date="2016-05" db="EMBL/GenBank/DDBJ databases">
        <authorList>
            <person name="Cock P.J.A."/>
            <person name="Cock P.J.A."/>
        </authorList>
    </citation>
    <scope>NUCLEOTIDE SEQUENCE</scope>
    <source>
        <strain evidence="1">PWN146_assembly</strain>
    </source>
</reference>
<accession>A0A1C3HH06</accession>
<proteinExistence type="predicted"/>
<dbReference type="EMBL" id="LT575490">
    <property type="protein sequence ID" value="SAY44331.1"/>
    <property type="molecule type" value="Genomic_DNA"/>
</dbReference>
<dbReference type="AlphaFoldDB" id="A0A1C3HH06"/>
<dbReference type="Pfam" id="PF05489">
    <property type="entry name" value="Phage_tail_X"/>
    <property type="match status" value="1"/>
</dbReference>
<organism evidence="1">
    <name type="scientific">Serratia marcescens</name>
    <dbReference type="NCBI Taxonomy" id="615"/>
    <lineage>
        <taxon>Bacteria</taxon>
        <taxon>Pseudomonadati</taxon>
        <taxon>Pseudomonadota</taxon>
        <taxon>Gammaproteobacteria</taxon>
        <taxon>Enterobacterales</taxon>
        <taxon>Yersiniaceae</taxon>
        <taxon>Serratia</taxon>
    </lineage>
</organism>
<dbReference type="InterPro" id="IPR008861">
    <property type="entry name" value="GpX-like"/>
</dbReference>
<evidence type="ECO:0000313" key="1">
    <source>
        <dbReference type="EMBL" id="SAY44331.1"/>
    </source>
</evidence>